<protein>
    <submittedName>
        <fullName evidence="2">Uncharacterized protein</fullName>
    </submittedName>
</protein>
<organism evidence="2 4">
    <name type="scientific">Phytophthora rubi</name>
    <dbReference type="NCBI Taxonomy" id="129364"/>
    <lineage>
        <taxon>Eukaryota</taxon>
        <taxon>Sar</taxon>
        <taxon>Stramenopiles</taxon>
        <taxon>Oomycota</taxon>
        <taxon>Peronosporomycetes</taxon>
        <taxon>Peronosporales</taxon>
        <taxon>Peronosporaceae</taxon>
        <taxon>Phytophthora</taxon>
    </lineage>
</organism>
<dbReference type="EMBL" id="QXFV01003903">
    <property type="protein sequence ID" value="KAE8973040.1"/>
    <property type="molecule type" value="Genomic_DNA"/>
</dbReference>
<sequence>MAPKYNDEDHCDARPVVEGGYVPHAPRSLQDGVGARHERVDLRSHDRLPVCCGHLIDKCGLKKVLLIADLASGTATGIIGADVNELSPPHMRNTLGLGLRPSASCCRPSPFYELQVALLGRKSGVAADQGPYGGGQAGHRSAVRRGARHHGLVVNNGPDVVGERSDAQTNESMFTPRYRMQMAYVILPSCTQQLSDINGVFYYSDSSSSSP</sequence>
<dbReference type="Proteomes" id="UP000429607">
    <property type="component" value="Unassembled WGS sequence"/>
</dbReference>
<dbReference type="EMBL" id="QXFU01003665">
    <property type="protein sequence ID" value="KAE8973632.1"/>
    <property type="molecule type" value="Genomic_DNA"/>
</dbReference>
<proteinExistence type="predicted"/>
<dbReference type="OrthoDB" id="4540492at2759"/>
<evidence type="ECO:0000313" key="2">
    <source>
        <dbReference type="EMBL" id="KAE8973632.1"/>
    </source>
</evidence>
<dbReference type="AlphaFoldDB" id="A0A6A3HX63"/>
<evidence type="ECO:0000313" key="3">
    <source>
        <dbReference type="Proteomes" id="UP000429607"/>
    </source>
</evidence>
<evidence type="ECO:0000313" key="4">
    <source>
        <dbReference type="Proteomes" id="UP000435112"/>
    </source>
</evidence>
<evidence type="ECO:0000313" key="1">
    <source>
        <dbReference type="EMBL" id="KAE8973040.1"/>
    </source>
</evidence>
<name>A0A6A3HX63_9STRA</name>
<reference evidence="3 4" key="1">
    <citation type="submission" date="2018-09" db="EMBL/GenBank/DDBJ databases">
        <title>Genomic investigation of the strawberry pathogen Phytophthora fragariae indicates pathogenicity is determined by transcriptional variation in three key races.</title>
        <authorList>
            <person name="Adams T.M."/>
            <person name="Armitage A.D."/>
            <person name="Sobczyk M.K."/>
            <person name="Bates H.J."/>
            <person name="Dunwell J.M."/>
            <person name="Nellist C.F."/>
            <person name="Harrison R.J."/>
        </authorList>
    </citation>
    <scope>NUCLEOTIDE SEQUENCE [LARGE SCALE GENOMIC DNA]</scope>
    <source>
        <strain evidence="1 3">SCRP249</strain>
        <strain evidence="2 4">SCRP324</strain>
    </source>
</reference>
<comment type="caution">
    <text evidence="2">The sequence shown here is derived from an EMBL/GenBank/DDBJ whole genome shotgun (WGS) entry which is preliminary data.</text>
</comment>
<gene>
    <name evidence="1" type="ORF">PR001_g26430</name>
    <name evidence="2" type="ORF">PR002_g26144</name>
</gene>
<accession>A0A6A3HX63</accession>
<dbReference type="Proteomes" id="UP000435112">
    <property type="component" value="Unassembled WGS sequence"/>
</dbReference>